<dbReference type="Gene3D" id="3.40.1260.10">
    <property type="entry name" value="DsrEFH-like"/>
    <property type="match status" value="1"/>
</dbReference>
<evidence type="ECO:0000313" key="1">
    <source>
        <dbReference type="EMBL" id="ANC32484.1"/>
    </source>
</evidence>
<name>A0A161IK27_9MICO</name>
<dbReference type="InterPro" id="IPR027396">
    <property type="entry name" value="DsrEFH-like"/>
</dbReference>
<sequence>MTDTTPARTLVLKSTSGTDRPEAANQVLTVAAAAVAAGVEVSLWLTGEAAWFGVPGRAAELELDHAAPAADLLDAVLAAGTVTVCTQCAARRGITEDDVLPGVRIAGAAVFVEESLRPGAQALVY</sequence>
<dbReference type="STRING" id="1300344.I598_2968"/>
<protein>
    <submittedName>
        <fullName evidence="1">DsrE/DsrF-like family protein</fullName>
    </submittedName>
</protein>
<dbReference type="SUPFAM" id="SSF75169">
    <property type="entry name" value="DsrEFH-like"/>
    <property type="match status" value="1"/>
</dbReference>
<dbReference type="InterPro" id="IPR003787">
    <property type="entry name" value="Sulphur_relay_DsrE/F-like"/>
</dbReference>
<proteinExistence type="predicted"/>
<accession>A0A161IK27</accession>
<organism evidence="1 2">
    <name type="scientific">Isoptericola dokdonensis DS-3</name>
    <dbReference type="NCBI Taxonomy" id="1300344"/>
    <lineage>
        <taxon>Bacteria</taxon>
        <taxon>Bacillati</taxon>
        <taxon>Actinomycetota</taxon>
        <taxon>Actinomycetes</taxon>
        <taxon>Micrococcales</taxon>
        <taxon>Promicromonosporaceae</taxon>
        <taxon>Isoptericola</taxon>
    </lineage>
</organism>
<dbReference type="AlphaFoldDB" id="A0A161IK27"/>
<dbReference type="Pfam" id="PF02635">
    <property type="entry name" value="DsrE"/>
    <property type="match status" value="1"/>
</dbReference>
<dbReference type="KEGG" id="ido:I598_2968"/>
<gene>
    <name evidence="1" type="ORF">I598_2968</name>
</gene>
<dbReference type="Proteomes" id="UP000076794">
    <property type="component" value="Chromosome"/>
</dbReference>
<evidence type="ECO:0000313" key="2">
    <source>
        <dbReference type="Proteomes" id="UP000076794"/>
    </source>
</evidence>
<dbReference type="PATRIC" id="fig|1300344.3.peg.2987"/>
<dbReference type="OrthoDB" id="3476440at2"/>
<reference evidence="1 2" key="1">
    <citation type="submission" date="2016-01" db="EMBL/GenBank/DDBJ databases">
        <title>Complete genome sequence of a soil Actinobacterium, Isoptericola dokdonensis DS-3.</title>
        <authorList>
            <person name="Kwon S.-K."/>
            <person name="Kim J.F."/>
        </authorList>
    </citation>
    <scope>NUCLEOTIDE SEQUENCE [LARGE SCALE GENOMIC DNA]</scope>
    <source>
        <strain evidence="1 2">DS-3</strain>
    </source>
</reference>
<dbReference type="EMBL" id="CP014209">
    <property type="protein sequence ID" value="ANC32484.1"/>
    <property type="molecule type" value="Genomic_DNA"/>
</dbReference>
<dbReference type="RefSeq" id="WP_068203696.1">
    <property type="nucleotide sequence ID" value="NZ_CP014209.1"/>
</dbReference>
<keyword evidence="2" id="KW-1185">Reference proteome</keyword>